<organism evidence="2 3">
    <name type="scientific">Cavenderia fasciculata</name>
    <name type="common">Slime mold</name>
    <name type="synonym">Dictyostelium fasciculatum</name>
    <dbReference type="NCBI Taxonomy" id="261658"/>
    <lineage>
        <taxon>Eukaryota</taxon>
        <taxon>Amoebozoa</taxon>
        <taxon>Evosea</taxon>
        <taxon>Eumycetozoa</taxon>
        <taxon>Dictyostelia</taxon>
        <taxon>Acytosteliales</taxon>
        <taxon>Cavenderiaceae</taxon>
        <taxon>Cavenderia</taxon>
    </lineage>
</organism>
<feature type="region of interest" description="Disordered" evidence="1">
    <location>
        <begin position="221"/>
        <end position="256"/>
    </location>
</feature>
<dbReference type="EMBL" id="GL883010">
    <property type="protein sequence ID" value="EGG21146.1"/>
    <property type="molecule type" value="Genomic_DNA"/>
</dbReference>
<sequence>MKKYIISQVVSDETFRGLCPIVSLDDTVGANVSAAEDPLTSVVPTVKKECDQLAKVAKKALVRFPVLAYVIFDFFEKQTEIAQKYNIKGSTVSRHFRRIIEKRLYARLTTDPIVLQFFDDIRGEMLGSKTKVKVFWPYRRGKKFLLDKWSMTPHDPTKKTDDTLFREEQHITLAEMDKDLKANPPSTNDDDGVCTDLMAIDSSSPTVAAAAFSRVPLKLTIKIPKTKTQTNRAPKVKAPRPPRSSSPRASRSKKSC</sequence>
<evidence type="ECO:0000313" key="3">
    <source>
        <dbReference type="Proteomes" id="UP000007797"/>
    </source>
</evidence>
<reference evidence="3" key="1">
    <citation type="journal article" date="2011" name="Genome Res.">
        <title>Phylogeny-wide analysis of social amoeba genomes highlights ancient origins for complex intercellular communication.</title>
        <authorList>
            <person name="Heidel A.J."/>
            <person name="Lawal H.M."/>
            <person name="Felder M."/>
            <person name="Schilde C."/>
            <person name="Helps N.R."/>
            <person name="Tunggal B."/>
            <person name="Rivero F."/>
            <person name="John U."/>
            <person name="Schleicher M."/>
            <person name="Eichinger L."/>
            <person name="Platzer M."/>
            <person name="Noegel A.A."/>
            <person name="Schaap P."/>
            <person name="Gloeckner G."/>
        </authorList>
    </citation>
    <scope>NUCLEOTIDE SEQUENCE [LARGE SCALE GENOMIC DNA]</scope>
    <source>
        <strain evidence="3">SH3</strain>
    </source>
</reference>
<protein>
    <submittedName>
        <fullName evidence="2">Uncharacterized protein</fullName>
    </submittedName>
</protein>
<gene>
    <name evidence="2" type="ORF">DFA_01021</name>
</gene>
<dbReference type="KEGG" id="dfa:DFA_01021"/>
<evidence type="ECO:0000256" key="1">
    <source>
        <dbReference type="SAM" id="MobiDB-lite"/>
    </source>
</evidence>
<proteinExistence type="predicted"/>
<accession>F4PV30</accession>
<dbReference type="AlphaFoldDB" id="F4PV30"/>
<name>F4PV30_CACFS</name>
<evidence type="ECO:0000313" key="2">
    <source>
        <dbReference type="EMBL" id="EGG21146.1"/>
    </source>
</evidence>
<feature type="compositionally biased region" description="Low complexity" evidence="1">
    <location>
        <begin position="221"/>
        <end position="233"/>
    </location>
</feature>
<dbReference type="Proteomes" id="UP000007797">
    <property type="component" value="Unassembled WGS sequence"/>
</dbReference>
<dbReference type="RefSeq" id="XP_004358996.1">
    <property type="nucleotide sequence ID" value="XM_004358939.1"/>
</dbReference>
<dbReference type="GeneID" id="14873214"/>
<keyword evidence="3" id="KW-1185">Reference proteome</keyword>